<dbReference type="AlphaFoldDB" id="A0A0A9GYG1"/>
<name>A0A0A9GYG1_ARUDO</name>
<sequence length="71" mass="8162">MPDFIPTSRCLLQQASQSKSISTFLSIRKSRVVLFSCRIASAQLMAPIYPYPYHPTRLLHLEIERPLLAKM</sequence>
<proteinExistence type="predicted"/>
<protein>
    <submittedName>
        <fullName evidence="1">Uncharacterized protein</fullName>
    </submittedName>
</protein>
<organism evidence="1">
    <name type="scientific">Arundo donax</name>
    <name type="common">Giant reed</name>
    <name type="synonym">Donax arundinaceus</name>
    <dbReference type="NCBI Taxonomy" id="35708"/>
    <lineage>
        <taxon>Eukaryota</taxon>
        <taxon>Viridiplantae</taxon>
        <taxon>Streptophyta</taxon>
        <taxon>Embryophyta</taxon>
        <taxon>Tracheophyta</taxon>
        <taxon>Spermatophyta</taxon>
        <taxon>Magnoliopsida</taxon>
        <taxon>Liliopsida</taxon>
        <taxon>Poales</taxon>
        <taxon>Poaceae</taxon>
        <taxon>PACMAD clade</taxon>
        <taxon>Arundinoideae</taxon>
        <taxon>Arundineae</taxon>
        <taxon>Arundo</taxon>
    </lineage>
</organism>
<dbReference type="EMBL" id="GBRH01172278">
    <property type="protein sequence ID" value="JAE25618.1"/>
    <property type="molecule type" value="Transcribed_RNA"/>
</dbReference>
<reference evidence="1" key="1">
    <citation type="submission" date="2014-09" db="EMBL/GenBank/DDBJ databases">
        <authorList>
            <person name="Magalhaes I.L.F."/>
            <person name="Oliveira U."/>
            <person name="Santos F.R."/>
            <person name="Vidigal T.H.D.A."/>
            <person name="Brescovit A.D."/>
            <person name="Santos A.J."/>
        </authorList>
    </citation>
    <scope>NUCLEOTIDE SEQUENCE</scope>
    <source>
        <tissue evidence="1">Shoot tissue taken approximately 20 cm above the soil surface</tissue>
    </source>
</reference>
<reference evidence="1" key="2">
    <citation type="journal article" date="2015" name="Data Brief">
        <title>Shoot transcriptome of the giant reed, Arundo donax.</title>
        <authorList>
            <person name="Barrero R.A."/>
            <person name="Guerrero F.D."/>
            <person name="Moolhuijzen P."/>
            <person name="Goolsby J.A."/>
            <person name="Tidwell J."/>
            <person name="Bellgard S.E."/>
            <person name="Bellgard M.I."/>
        </authorList>
    </citation>
    <scope>NUCLEOTIDE SEQUENCE</scope>
    <source>
        <tissue evidence="1">Shoot tissue taken approximately 20 cm above the soil surface</tissue>
    </source>
</reference>
<accession>A0A0A9GYG1</accession>
<evidence type="ECO:0000313" key="1">
    <source>
        <dbReference type="EMBL" id="JAE25618.1"/>
    </source>
</evidence>